<dbReference type="Proteomes" id="UP000230750">
    <property type="component" value="Unassembled WGS sequence"/>
</dbReference>
<organism evidence="10 11">
    <name type="scientific">Stichopus japonicus</name>
    <name type="common">Sea cucumber</name>
    <dbReference type="NCBI Taxonomy" id="307972"/>
    <lineage>
        <taxon>Eukaryota</taxon>
        <taxon>Metazoa</taxon>
        <taxon>Echinodermata</taxon>
        <taxon>Eleutherozoa</taxon>
        <taxon>Echinozoa</taxon>
        <taxon>Holothuroidea</taxon>
        <taxon>Aspidochirotacea</taxon>
        <taxon>Aspidochirotida</taxon>
        <taxon>Stichopodidae</taxon>
        <taxon>Apostichopus</taxon>
    </lineage>
</organism>
<name>A0A2G8JN08_STIJA</name>
<dbReference type="InterPro" id="IPR053134">
    <property type="entry name" value="RNA-dir_DNA_polymerase"/>
</dbReference>
<comment type="caution">
    <text evidence="10">The sequence shown here is derived from an EMBL/GenBank/DDBJ whole genome shotgun (WGS) entry which is preliminary data.</text>
</comment>
<feature type="compositionally biased region" description="Basic and acidic residues" evidence="8">
    <location>
        <begin position="9"/>
        <end position="21"/>
    </location>
</feature>
<dbReference type="InterPro" id="IPR000477">
    <property type="entry name" value="RT_dom"/>
</dbReference>
<feature type="region of interest" description="Disordered" evidence="8">
    <location>
        <begin position="1"/>
        <end position="52"/>
    </location>
</feature>
<dbReference type="GO" id="GO:0006508">
    <property type="term" value="P:proteolysis"/>
    <property type="evidence" value="ECO:0007669"/>
    <property type="project" value="UniProtKB-KW"/>
</dbReference>
<keyword evidence="11" id="KW-1185">Reference proteome</keyword>
<evidence type="ECO:0000256" key="2">
    <source>
        <dbReference type="ARBA" id="ARBA00022679"/>
    </source>
</evidence>
<dbReference type="Pfam" id="PF00078">
    <property type="entry name" value="RVT_1"/>
    <property type="match status" value="1"/>
</dbReference>
<sequence>MQNWCSEGFSRDRNDPRERGRASPQGQRGAPSVNILSHSHSGSKSRRISPADFEDTRRHLQDLLTKGIIRESSSPYASPIVLVRKKNNDIRLTVDYRLLNSRTVRDQYNIPKIEDTFHSLSGAAWFSCLDLKSGYYQIEMDEADKAKTAFWCPLGFYEFNRMPQGICNAPATFQRLMEKCMGDMAFTDVLVYLDDLLVFSRTLEEHVQKLDKVLTRLEEFGLRLNPDKCQFVHPSVKCLGHVISAGGVQTDPDKISAVTTWPRPRMYEN</sequence>
<dbReference type="CDD" id="cd01647">
    <property type="entry name" value="RT_LTR"/>
    <property type="match status" value="1"/>
</dbReference>
<reference evidence="10 11" key="1">
    <citation type="journal article" date="2017" name="PLoS Biol.">
        <title>The sea cucumber genome provides insights into morphological evolution and visceral regeneration.</title>
        <authorList>
            <person name="Zhang X."/>
            <person name="Sun L."/>
            <person name="Yuan J."/>
            <person name="Sun Y."/>
            <person name="Gao Y."/>
            <person name="Zhang L."/>
            <person name="Li S."/>
            <person name="Dai H."/>
            <person name="Hamel J.F."/>
            <person name="Liu C."/>
            <person name="Yu Y."/>
            <person name="Liu S."/>
            <person name="Lin W."/>
            <person name="Guo K."/>
            <person name="Jin S."/>
            <person name="Xu P."/>
            <person name="Storey K.B."/>
            <person name="Huan P."/>
            <person name="Zhang T."/>
            <person name="Zhou Y."/>
            <person name="Zhang J."/>
            <person name="Lin C."/>
            <person name="Li X."/>
            <person name="Xing L."/>
            <person name="Huo D."/>
            <person name="Sun M."/>
            <person name="Wang L."/>
            <person name="Mercier A."/>
            <person name="Li F."/>
            <person name="Yang H."/>
            <person name="Xiang J."/>
        </authorList>
    </citation>
    <scope>NUCLEOTIDE SEQUENCE [LARGE SCALE GENOMIC DNA]</scope>
    <source>
        <strain evidence="10">Shaxun</strain>
        <tissue evidence="10">Muscle</tissue>
    </source>
</reference>
<keyword evidence="6" id="KW-0378">Hydrolase</keyword>
<proteinExistence type="predicted"/>
<keyword evidence="7" id="KW-0695">RNA-directed DNA polymerase</keyword>
<evidence type="ECO:0000256" key="5">
    <source>
        <dbReference type="ARBA" id="ARBA00022759"/>
    </source>
</evidence>
<keyword evidence="5" id="KW-0255">Endonuclease</keyword>
<evidence type="ECO:0000256" key="7">
    <source>
        <dbReference type="ARBA" id="ARBA00022918"/>
    </source>
</evidence>
<keyword evidence="1" id="KW-0645">Protease</keyword>
<dbReference type="AlphaFoldDB" id="A0A2G8JN08"/>
<keyword evidence="4" id="KW-0540">Nuclease</keyword>
<evidence type="ECO:0000313" key="10">
    <source>
        <dbReference type="EMBL" id="PIK37110.1"/>
    </source>
</evidence>
<evidence type="ECO:0000256" key="3">
    <source>
        <dbReference type="ARBA" id="ARBA00022695"/>
    </source>
</evidence>
<dbReference type="OrthoDB" id="441285at2759"/>
<keyword evidence="2" id="KW-0808">Transferase</keyword>
<feature type="domain" description="Reverse transcriptase" evidence="9">
    <location>
        <begin position="64"/>
        <end position="243"/>
    </location>
</feature>
<gene>
    <name evidence="10" type="ORF">BSL78_26063</name>
</gene>
<dbReference type="GO" id="GO:0004519">
    <property type="term" value="F:endonuclease activity"/>
    <property type="evidence" value="ECO:0007669"/>
    <property type="project" value="UniProtKB-KW"/>
</dbReference>
<dbReference type="PROSITE" id="PS50878">
    <property type="entry name" value="RT_POL"/>
    <property type="match status" value="1"/>
</dbReference>
<evidence type="ECO:0000313" key="11">
    <source>
        <dbReference type="Proteomes" id="UP000230750"/>
    </source>
</evidence>
<protein>
    <recommendedName>
        <fullName evidence="9">Reverse transcriptase domain-containing protein</fullName>
    </recommendedName>
</protein>
<dbReference type="PANTHER" id="PTHR24559:SF435">
    <property type="entry name" value="RIBONUCLEASE H"/>
    <property type="match status" value="1"/>
</dbReference>
<dbReference type="SUPFAM" id="SSF56672">
    <property type="entry name" value="DNA/RNA polymerases"/>
    <property type="match status" value="1"/>
</dbReference>
<dbReference type="EMBL" id="MRZV01001557">
    <property type="protein sequence ID" value="PIK37110.1"/>
    <property type="molecule type" value="Genomic_DNA"/>
</dbReference>
<evidence type="ECO:0000256" key="8">
    <source>
        <dbReference type="SAM" id="MobiDB-lite"/>
    </source>
</evidence>
<dbReference type="Gene3D" id="3.10.10.10">
    <property type="entry name" value="HIV Type 1 Reverse Transcriptase, subunit A, domain 1"/>
    <property type="match status" value="1"/>
</dbReference>
<dbReference type="Gene3D" id="3.30.70.270">
    <property type="match status" value="1"/>
</dbReference>
<accession>A0A2G8JN08</accession>
<dbReference type="GO" id="GO:0003964">
    <property type="term" value="F:RNA-directed DNA polymerase activity"/>
    <property type="evidence" value="ECO:0007669"/>
    <property type="project" value="UniProtKB-KW"/>
</dbReference>
<evidence type="ECO:0000256" key="4">
    <source>
        <dbReference type="ARBA" id="ARBA00022722"/>
    </source>
</evidence>
<dbReference type="FunFam" id="3.10.10.10:FF:000007">
    <property type="entry name" value="Retrovirus-related Pol polyprotein from transposon 17.6-like Protein"/>
    <property type="match status" value="1"/>
</dbReference>
<dbReference type="GO" id="GO:0008233">
    <property type="term" value="F:peptidase activity"/>
    <property type="evidence" value="ECO:0007669"/>
    <property type="project" value="UniProtKB-KW"/>
</dbReference>
<dbReference type="PANTHER" id="PTHR24559">
    <property type="entry name" value="TRANSPOSON TY3-I GAG-POL POLYPROTEIN"/>
    <property type="match status" value="1"/>
</dbReference>
<evidence type="ECO:0000256" key="6">
    <source>
        <dbReference type="ARBA" id="ARBA00022801"/>
    </source>
</evidence>
<dbReference type="InterPro" id="IPR043128">
    <property type="entry name" value="Rev_trsase/Diguanyl_cyclase"/>
</dbReference>
<evidence type="ECO:0000256" key="1">
    <source>
        <dbReference type="ARBA" id="ARBA00022670"/>
    </source>
</evidence>
<dbReference type="InterPro" id="IPR043502">
    <property type="entry name" value="DNA/RNA_pol_sf"/>
</dbReference>
<evidence type="ECO:0000259" key="9">
    <source>
        <dbReference type="PROSITE" id="PS50878"/>
    </source>
</evidence>
<keyword evidence="3" id="KW-0548">Nucleotidyltransferase</keyword>